<reference evidence="1" key="1">
    <citation type="submission" date="2020-03" db="EMBL/GenBank/DDBJ databases">
        <title>A high-quality chromosome-level genome assembly of a woody plant with both climbing and erect habits, Rhamnella rubrinervis.</title>
        <authorList>
            <person name="Lu Z."/>
            <person name="Yang Y."/>
            <person name="Zhu X."/>
            <person name="Sun Y."/>
        </authorList>
    </citation>
    <scope>NUCLEOTIDE SEQUENCE</scope>
    <source>
        <strain evidence="1">BYM</strain>
        <tissue evidence="1">Leaf</tissue>
    </source>
</reference>
<evidence type="ECO:0000313" key="1">
    <source>
        <dbReference type="EMBL" id="KAF3456116.1"/>
    </source>
</evidence>
<dbReference type="AlphaFoldDB" id="A0A8K0HP69"/>
<evidence type="ECO:0000313" key="2">
    <source>
        <dbReference type="Proteomes" id="UP000796880"/>
    </source>
</evidence>
<sequence length="219" mass="24874">MKMKFIIQSCYKLDPIENENDGGVKCFFKEHFYVGTIHTSLLSIKVEALQGTPAIGERDTNPAIPFAPEENNRLSSSISTMDINRSRIRNEEYSNPQNEIEKNTALNLHDGNHIIGFDCVLPIIEEHDRLFNRHNYDINYDDYTNIGIQEDIALDDDIKLDNVKMKGDDKVNDAFEVPSGANCDAPCITGFRTDNVSIPPFSEDSHRHHLICNESICKQ</sequence>
<keyword evidence="2" id="KW-1185">Reference proteome</keyword>
<protein>
    <submittedName>
        <fullName evidence="1">Uncharacterized protein</fullName>
    </submittedName>
</protein>
<name>A0A8K0HP69_9ROSA</name>
<organism evidence="1 2">
    <name type="scientific">Rhamnella rubrinervis</name>
    <dbReference type="NCBI Taxonomy" id="2594499"/>
    <lineage>
        <taxon>Eukaryota</taxon>
        <taxon>Viridiplantae</taxon>
        <taxon>Streptophyta</taxon>
        <taxon>Embryophyta</taxon>
        <taxon>Tracheophyta</taxon>
        <taxon>Spermatophyta</taxon>
        <taxon>Magnoliopsida</taxon>
        <taxon>eudicotyledons</taxon>
        <taxon>Gunneridae</taxon>
        <taxon>Pentapetalae</taxon>
        <taxon>rosids</taxon>
        <taxon>fabids</taxon>
        <taxon>Rosales</taxon>
        <taxon>Rhamnaceae</taxon>
        <taxon>rhamnoid group</taxon>
        <taxon>Rhamneae</taxon>
        <taxon>Rhamnella</taxon>
    </lineage>
</organism>
<gene>
    <name evidence="1" type="ORF">FNV43_RR00764</name>
</gene>
<comment type="caution">
    <text evidence="1">The sequence shown here is derived from an EMBL/GenBank/DDBJ whole genome shotgun (WGS) entry which is preliminary data.</text>
</comment>
<dbReference type="EMBL" id="VOIH02000001">
    <property type="protein sequence ID" value="KAF3456116.1"/>
    <property type="molecule type" value="Genomic_DNA"/>
</dbReference>
<accession>A0A8K0HP69</accession>
<proteinExistence type="predicted"/>
<dbReference type="Proteomes" id="UP000796880">
    <property type="component" value="Unassembled WGS sequence"/>
</dbReference>